<dbReference type="Proteomes" id="UP001249851">
    <property type="component" value="Unassembled WGS sequence"/>
</dbReference>
<dbReference type="EMBL" id="JARQWQ010000173">
    <property type="protein sequence ID" value="KAK2547660.1"/>
    <property type="molecule type" value="Genomic_DNA"/>
</dbReference>
<reference evidence="2" key="2">
    <citation type="journal article" date="2023" name="Science">
        <title>Genomic signatures of disease resistance in endangered staghorn corals.</title>
        <authorList>
            <person name="Vollmer S.V."/>
            <person name="Selwyn J.D."/>
            <person name="Despard B.A."/>
            <person name="Roesel C.L."/>
        </authorList>
    </citation>
    <scope>NUCLEOTIDE SEQUENCE</scope>
    <source>
        <strain evidence="2">K2</strain>
    </source>
</reference>
<comment type="caution">
    <text evidence="2">The sequence shown here is derived from an EMBL/GenBank/DDBJ whole genome shotgun (WGS) entry which is preliminary data.</text>
</comment>
<evidence type="ECO:0000256" key="1">
    <source>
        <dbReference type="SAM" id="MobiDB-lite"/>
    </source>
</evidence>
<evidence type="ECO:0000313" key="2">
    <source>
        <dbReference type="EMBL" id="KAK2547660.1"/>
    </source>
</evidence>
<proteinExistence type="predicted"/>
<gene>
    <name evidence="2" type="ORF">P5673_032317</name>
</gene>
<name>A0AAD9PS26_ACRCE</name>
<evidence type="ECO:0000313" key="3">
    <source>
        <dbReference type="Proteomes" id="UP001249851"/>
    </source>
</evidence>
<reference evidence="2" key="1">
    <citation type="journal article" date="2023" name="G3 (Bethesda)">
        <title>Whole genome assembly and annotation of the endangered Caribbean coral Acropora cervicornis.</title>
        <authorList>
            <person name="Selwyn J.D."/>
            <person name="Vollmer S.V."/>
        </authorList>
    </citation>
    <scope>NUCLEOTIDE SEQUENCE</scope>
    <source>
        <strain evidence="2">K2</strain>
    </source>
</reference>
<dbReference type="AlphaFoldDB" id="A0AAD9PS26"/>
<organism evidence="2 3">
    <name type="scientific">Acropora cervicornis</name>
    <name type="common">Staghorn coral</name>
    <dbReference type="NCBI Taxonomy" id="6130"/>
    <lineage>
        <taxon>Eukaryota</taxon>
        <taxon>Metazoa</taxon>
        <taxon>Cnidaria</taxon>
        <taxon>Anthozoa</taxon>
        <taxon>Hexacorallia</taxon>
        <taxon>Scleractinia</taxon>
        <taxon>Astrocoeniina</taxon>
        <taxon>Acroporidae</taxon>
        <taxon>Acropora</taxon>
    </lineage>
</organism>
<feature type="region of interest" description="Disordered" evidence="1">
    <location>
        <begin position="111"/>
        <end position="174"/>
    </location>
</feature>
<feature type="non-terminal residue" evidence="2">
    <location>
        <position position="174"/>
    </location>
</feature>
<sequence length="174" mass="19476">YLNCLYDWTTLWGLKFNTSKCEVLRISRKRSSSLLDLAVSPYTLDDFPLGAVATQKDLGVTITNTLSWGFHISSVVAKGNRTLGSLRGHFGNAWVASFHNVILARERDTQVQNPLKKIPGKPPASSKPKQAKAKQNESLNKMKKSSRITFVDTEASSSETELHEDEDFSLRDEF</sequence>
<feature type="non-terminal residue" evidence="2">
    <location>
        <position position="1"/>
    </location>
</feature>
<accession>A0AAD9PS26</accession>
<keyword evidence="3" id="KW-1185">Reference proteome</keyword>
<protein>
    <submittedName>
        <fullName evidence="2">Uncharacterized protein</fullName>
    </submittedName>
</protein>